<reference evidence="8 9" key="1">
    <citation type="submission" date="2014-06" db="EMBL/GenBank/DDBJ databases">
        <authorList>
            <person name="Swart Estienne"/>
        </authorList>
    </citation>
    <scope>NUCLEOTIDE SEQUENCE [LARGE SCALE GENOMIC DNA]</scope>
    <source>
        <strain evidence="8 9">130c</strain>
    </source>
</reference>
<evidence type="ECO:0000313" key="9">
    <source>
        <dbReference type="Proteomes" id="UP000039865"/>
    </source>
</evidence>
<dbReference type="GO" id="GO:0008270">
    <property type="term" value="F:zinc ion binding"/>
    <property type="evidence" value="ECO:0007669"/>
    <property type="project" value="UniProtKB-KW"/>
</dbReference>
<evidence type="ECO:0000256" key="3">
    <source>
        <dbReference type="ARBA" id="ARBA00022833"/>
    </source>
</evidence>
<dbReference type="EMBL" id="CCKQ01001582">
    <property type="protein sequence ID" value="CDW72695.1"/>
    <property type="molecule type" value="Genomic_DNA"/>
</dbReference>
<dbReference type="InterPro" id="IPR011011">
    <property type="entry name" value="Znf_FYVE_PHD"/>
</dbReference>
<dbReference type="InterPro" id="IPR013083">
    <property type="entry name" value="Znf_RING/FYVE/PHD"/>
</dbReference>
<dbReference type="PANTHER" id="PTHR13793">
    <property type="entry name" value="PHD FINGER PROTEINS"/>
    <property type="match status" value="1"/>
</dbReference>
<feature type="region of interest" description="Disordered" evidence="5">
    <location>
        <begin position="46"/>
        <end position="74"/>
    </location>
</feature>
<proteinExistence type="predicted"/>
<gene>
    <name evidence="8" type="primary">Contig11174.g11936</name>
    <name evidence="8" type="ORF">STYLEM_1659</name>
</gene>
<keyword evidence="9" id="KW-1185">Reference proteome</keyword>
<feature type="domain" description="PHD-type" evidence="6">
    <location>
        <begin position="146"/>
        <end position="201"/>
    </location>
</feature>
<dbReference type="InterPro" id="IPR034732">
    <property type="entry name" value="EPHD"/>
</dbReference>
<dbReference type="InterPro" id="IPR001965">
    <property type="entry name" value="Znf_PHD"/>
</dbReference>
<evidence type="ECO:0000256" key="4">
    <source>
        <dbReference type="PROSITE-ProRule" id="PRU00146"/>
    </source>
</evidence>
<dbReference type="AlphaFoldDB" id="A0A077ZTN1"/>
<evidence type="ECO:0000313" key="8">
    <source>
        <dbReference type="EMBL" id="CDW72695.1"/>
    </source>
</evidence>
<dbReference type="Proteomes" id="UP000039865">
    <property type="component" value="Unassembled WGS sequence"/>
</dbReference>
<keyword evidence="1" id="KW-0479">Metal-binding</keyword>
<evidence type="ECO:0000259" key="7">
    <source>
        <dbReference type="PROSITE" id="PS51805"/>
    </source>
</evidence>
<name>A0A077ZTN1_STYLE</name>
<evidence type="ECO:0000256" key="5">
    <source>
        <dbReference type="SAM" id="MobiDB-lite"/>
    </source>
</evidence>
<keyword evidence="3" id="KW-0862">Zinc</keyword>
<dbReference type="PROSITE" id="PS51805">
    <property type="entry name" value="EPHD"/>
    <property type="match status" value="1"/>
</dbReference>
<organism evidence="8 9">
    <name type="scientific">Stylonychia lemnae</name>
    <name type="common">Ciliate</name>
    <dbReference type="NCBI Taxonomy" id="5949"/>
    <lineage>
        <taxon>Eukaryota</taxon>
        <taxon>Sar</taxon>
        <taxon>Alveolata</taxon>
        <taxon>Ciliophora</taxon>
        <taxon>Intramacronucleata</taxon>
        <taxon>Spirotrichea</taxon>
        <taxon>Stichotrichia</taxon>
        <taxon>Sporadotrichida</taxon>
        <taxon>Oxytrichidae</taxon>
        <taxon>Stylonychinae</taxon>
        <taxon>Stylonychia</taxon>
    </lineage>
</organism>
<sequence>MNSIGQKNQLINFGIMDHLGNIAADQDSYCNFQHQDSSFNLNSIAHQQSGLDNGNPSYQNNCIGNNVPNHYSNQMNQNQDYEVVQIDTSTAKANSNYHYQLRDQHNHSNEGQSNGSNNSSVTNMMQNMDINKMSNRSSDVVILNEGIVCQVCLSANFTDDNQIIVCEYCLGATHQSCYGRELDKGYLDLKQPFLCERCHEITEKNLPYTHIQCMYCSDFRGIMRKLKNKSWVHFSCVNWIPEIYPEDDVEIIKIVGKLRESRKNRKCYICNKLDGQVCIGCDYYKCIRHFHIRCGIEQGILRPLDDMEGQRCPTNEFNYAVFCPDHEARAIQEIQTKGFENVVKMRDFEPKVETKQKHRVKRITQYAGGVINSKKTIDNYDDLDGFVVDENELTSSDEKKNTAKVARSRSRERFYQDPSQIQNPIFNAFNQFRQLPITYGTNTSQNNQPSQKNQQNQLALNQLEQMRIQLENWQQQFGNIPVPFSMVMQLFQNFVCNAIIGSQQSIQQQQQLTQSQAQRKVGAGIQPSHQIDNEENISDSSQDDSYNIVNNEIQLDRIKNNLYRINNQELSSIVGIRQDQSITFKQFTDQIKLYAISRGIYDEGSEYIIISRDPILFKFLFRATNKMVDSIPPGGEFQIFRQFLTKQTSSGKIINESDEVIIQTHEVLDDDEDEELVITNEITVPPNLNQSLQAFLKSKLEDNASSQSSDHNFKFGELMDHINELISQEKSQINKSQLQQDLPQYQEGSEELFRVNKRKHQEGSIALQAGN</sequence>
<dbReference type="SUPFAM" id="SSF57903">
    <property type="entry name" value="FYVE/PHD zinc finger"/>
    <property type="match status" value="1"/>
</dbReference>
<dbReference type="PANTHER" id="PTHR13793:SF107">
    <property type="entry name" value="BROMODOMAIN-CONTAINING PROTEIN HOMOLOG"/>
    <property type="match status" value="1"/>
</dbReference>
<evidence type="ECO:0000256" key="2">
    <source>
        <dbReference type="ARBA" id="ARBA00022771"/>
    </source>
</evidence>
<dbReference type="InterPro" id="IPR050701">
    <property type="entry name" value="Histone_Mod_Regulator"/>
</dbReference>
<keyword evidence="2 4" id="KW-0863">Zinc-finger</keyword>
<protein>
    <submittedName>
        <fullName evidence="8">Phd zinc finger-containing protein</fullName>
    </submittedName>
</protein>
<dbReference type="PROSITE" id="PS50016">
    <property type="entry name" value="ZF_PHD_2"/>
    <property type="match status" value="1"/>
</dbReference>
<dbReference type="Pfam" id="PF13832">
    <property type="entry name" value="zf-HC5HC2H_2"/>
    <property type="match status" value="1"/>
</dbReference>
<dbReference type="InterPro" id="IPR019787">
    <property type="entry name" value="Znf_PHD-finger"/>
</dbReference>
<evidence type="ECO:0000259" key="6">
    <source>
        <dbReference type="PROSITE" id="PS50016"/>
    </source>
</evidence>
<dbReference type="InParanoid" id="A0A077ZTN1"/>
<feature type="domain" description="PHD-type" evidence="7">
    <location>
        <begin position="210"/>
        <end position="327"/>
    </location>
</feature>
<dbReference type="CDD" id="cd15571">
    <property type="entry name" value="ePHD"/>
    <property type="match status" value="1"/>
</dbReference>
<dbReference type="OrthoDB" id="20839at2759"/>
<dbReference type="GO" id="GO:0006357">
    <property type="term" value="P:regulation of transcription by RNA polymerase II"/>
    <property type="evidence" value="ECO:0007669"/>
    <property type="project" value="TreeGrafter"/>
</dbReference>
<dbReference type="SMART" id="SM00249">
    <property type="entry name" value="PHD"/>
    <property type="match status" value="2"/>
</dbReference>
<evidence type="ECO:0000256" key="1">
    <source>
        <dbReference type="ARBA" id="ARBA00022723"/>
    </source>
</evidence>
<dbReference type="Gene3D" id="3.30.40.10">
    <property type="entry name" value="Zinc/RING finger domain, C3HC4 (zinc finger)"/>
    <property type="match status" value="2"/>
</dbReference>
<accession>A0A077ZTN1</accession>